<comment type="caution">
    <text evidence="6">The sequence shown here is derived from an EMBL/GenBank/DDBJ whole genome shotgun (WGS) entry which is preliminary data.</text>
</comment>
<dbReference type="RefSeq" id="WP_018328346.1">
    <property type="nucleotide sequence ID" value="NZ_JACHBK010000006.1"/>
</dbReference>
<dbReference type="SMART" id="SM00448">
    <property type="entry name" value="REC"/>
    <property type="match status" value="1"/>
</dbReference>
<dbReference type="PANTHER" id="PTHR44591">
    <property type="entry name" value="STRESS RESPONSE REGULATOR PROTEIN 1"/>
    <property type="match status" value="1"/>
</dbReference>
<dbReference type="InterPro" id="IPR001789">
    <property type="entry name" value="Sig_transdc_resp-reg_receiver"/>
</dbReference>
<dbReference type="AlphaFoldDB" id="A0A7W8XA78"/>
<protein>
    <submittedName>
        <fullName evidence="6">DNA-binding response OmpR family regulator</fullName>
    </submittedName>
</protein>
<keyword evidence="6" id="KW-0238">DNA-binding</keyword>
<evidence type="ECO:0000313" key="7">
    <source>
        <dbReference type="Proteomes" id="UP000585507"/>
    </source>
</evidence>
<dbReference type="GO" id="GO:0003677">
    <property type="term" value="F:DNA binding"/>
    <property type="evidence" value="ECO:0007669"/>
    <property type="project" value="UniProtKB-KW"/>
</dbReference>
<name>A0A7W8XA78_9HYPH</name>
<dbReference type="Proteomes" id="UP000585507">
    <property type="component" value="Unassembled WGS sequence"/>
</dbReference>
<dbReference type="SUPFAM" id="SSF52172">
    <property type="entry name" value="CheY-like"/>
    <property type="match status" value="1"/>
</dbReference>
<feature type="modified residue" description="4-aspartylphosphate" evidence="4">
    <location>
        <position position="54"/>
    </location>
</feature>
<keyword evidence="2" id="KW-0805">Transcription regulation</keyword>
<organism evidence="6 7">
    <name type="scientific">Rhizobium giardinii</name>
    <dbReference type="NCBI Taxonomy" id="56731"/>
    <lineage>
        <taxon>Bacteria</taxon>
        <taxon>Pseudomonadati</taxon>
        <taxon>Pseudomonadota</taxon>
        <taxon>Alphaproteobacteria</taxon>
        <taxon>Hyphomicrobiales</taxon>
        <taxon>Rhizobiaceae</taxon>
        <taxon>Rhizobium/Agrobacterium group</taxon>
        <taxon>Rhizobium</taxon>
    </lineage>
</organism>
<keyword evidence="3" id="KW-0804">Transcription</keyword>
<gene>
    <name evidence="6" type="ORF">GGD55_003095</name>
</gene>
<evidence type="ECO:0000256" key="4">
    <source>
        <dbReference type="PROSITE-ProRule" id="PRU00169"/>
    </source>
</evidence>
<dbReference type="Gene3D" id="3.40.50.2300">
    <property type="match status" value="1"/>
</dbReference>
<keyword evidence="7" id="KW-1185">Reference proteome</keyword>
<feature type="domain" description="Response regulatory" evidence="5">
    <location>
        <begin position="4"/>
        <end position="116"/>
    </location>
</feature>
<dbReference type="InterPro" id="IPR050595">
    <property type="entry name" value="Bact_response_regulator"/>
</dbReference>
<evidence type="ECO:0000256" key="3">
    <source>
        <dbReference type="ARBA" id="ARBA00023163"/>
    </source>
</evidence>
<sequence>MRKTVLVVEDEFLIAMDLKLLLERHGWWVLGPAASVEEALALMDEELPAVAILDVTLRDGTVSLVAEALRAEDIPFVVASAYDKPEHVGGEILAGAPNVGKPTDQRLLLAALEQAIYRMNGTSLPLDP</sequence>
<keyword evidence="1 4" id="KW-0597">Phosphoprotein</keyword>
<evidence type="ECO:0000259" key="5">
    <source>
        <dbReference type="PROSITE" id="PS50110"/>
    </source>
</evidence>
<dbReference type="EMBL" id="JACHBK010000006">
    <property type="protein sequence ID" value="MBB5536388.1"/>
    <property type="molecule type" value="Genomic_DNA"/>
</dbReference>
<evidence type="ECO:0000256" key="2">
    <source>
        <dbReference type="ARBA" id="ARBA00023015"/>
    </source>
</evidence>
<dbReference type="PROSITE" id="PS50110">
    <property type="entry name" value="RESPONSE_REGULATORY"/>
    <property type="match status" value="1"/>
</dbReference>
<dbReference type="PANTHER" id="PTHR44591:SF3">
    <property type="entry name" value="RESPONSE REGULATORY DOMAIN-CONTAINING PROTEIN"/>
    <property type="match status" value="1"/>
</dbReference>
<dbReference type="GO" id="GO:0000160">
    <property type="term" value="P:phosphorelay signal transduction system"/>
    <property type="evidence" value="ECO:0007669"/>
    <property type="project" value="InterPro"/>
</dbReference>
<dbReference type="Pfam" id="PF00072">
    <property type="entry name" value="Response_reg"/>
    <property type="match status" value="1"/>
</dbReference>
<proteinExistence type="predicted"/>
<evidence type="ECO:0000313" key="6">
    <source>
        <dbReference type="EMBL" id="MBB5536388.1"/>
    </source>
</evidence>
<reference evidence="6 7" key="1">
    <citation type="submission" date="2020-08" db="EMBL/GenBank/DDBJ databases">
        <title>Genomic Encyclopedia of Type Strains, Phase IV (KMG-V): Genome sequencing to study the core and pangenomes of soil and plant-associated prokaryotes.</title>
        <authorList>
            <person name="Whitman W."/>
        </authorList>
    </citation>
    <scope>NUCLEOTIDE SEQUENCE [LARGE SCALE GENOMIC DNA]</scope>
    <source>
        <strain evidence="6 7">SEMIA 4084</strain>
    </source>
</reference>
<dbReference type="InterPro" id="IPR011006">
    <property type="entry name" value="CheY-like_superfamily"/>
</dbReference>
<evidence type="ECO:0000256" key="1">
    <source>
        <dbReference type="ARBA" id="ARBA00022553"/>
    </source>
</evidence>
<accession>A0A7W8XA78</accession>